<dbReference type="STRING" id="657014.SAMN04488092_116104"/>
<protein>
    <submittedName>
        <fullName evidence="1">Uncharacterized protein</fullName>
    </submittedName>
</protein>
<sequence length="173" mass="18962">MLRLRPALPTFAASARLGNAKIHTMRDMALPILHGAALEAPIFSWSLLTHCLHHPSERLQSPCVSREVACASWASVRRPRIRVLGIIHIGESAGEISVNDCAVECDEDVENPPIIGVCHCDDVVAVHDGKDLGTGCRKLRPTLGKWAPVAIHRYAGEVICRVDCIFQSNCWLN</sequence>
<evidence type="ECO:0000313" key="2">
    <source>
        <dbReference type="Proteomes" id="UP000198634"/>
    </source>
</evidence>
<keyword evidence="2" id="KW-1185">Reference proteome</keyword>
<dbReference type="Proteomes" id="UP000198634">
    <property type="component" value="Unassembled WGS sequence"/>
</dbReference>
<organism evidence="1 2">
    <name type="scientific">Thalassovita taeanensis</name>
    <dbReference type="NCBI Taxonomy" id="657014"/>
    <lineage>
        <taxon>Bacteria</taxon>
        <taxon>Pseudomonadati</taxon>
        <taxon>Pseudomonadota</taxon>
        <taxon>Alphaproteobacteria</taxon>
        <taxon>Rhodobacterales</taxon>
        <taxon>Roseobacteraceae</taxon>
        <taxon>Thalassovita</taxon>
    </lineage>
</organism>
<reference evidence="1 2" key="1">
    <citation type="submission" date="2016-10" db="EMBL/GenBank/DDBJ databases">
        <authorList>
            <person name="de Groot N.N."/>
        </authorList>
    </citation>
    <scope>NUCLEOTIDE SEQUENCE [LARGE SCALE GENOMIC DNA]</scope>
    <source>
        <strain evidence="1 2">DSM 22007</strain>
    </source>
</reference>
<dbReference type="AlphaFoldDB" id="A0A1H9K0D2"/>
<name>A0A1H9K0D2_9RHOB</name>
<accession>A0A1H9K0D2</accession>
<proteinExistence type="predicted"/>
<dbReference type="EMBL" id="FOEP01000016">
    <property type="protein sequence ID" value="SEQ92255.1"/>
    <property type="molecule type" value="Genomic_DNA"/>
</dbReference>
<evidence type="ECO:0000313" key="1">
    <source>
        <dbReference type="EMBL" id="SEQ92255.1"/>
    </source>
</evidence>
<gene>
    <name evidence="1" type="ORF">SAMN04488092_116104</name>
</gene>